<evidence type="ECO:0000313" key="4">
    <source>
        <dbReference type="Proteomes" id="UP000198751"/>
    </source>
</evidence>
<proteinExistence type="predicted"/>
<sequence length="371" mass="38991">MSGRPRQMRPARQEQTGDGGGPAEASGHHLRSVAGVPRRIVALLAVTLLALAAAGAYAATAFQEARNSQASVPAVQVAAANALPAEPFVMFRNTAAGRGYGEAAFAPLANPSGERFLSGHACDRVYATRQIVSCLATQSGIPTRFEAGLFGPALQPLQGWALGGIPSRTRISPDGDLVASTVFVAGHSYASAGFSTETVIRGADGTVHGNLETFALMSDGTRIKATDRNIWGVTFVPGSPNDFYATASSQGNIWLVRGDLAERTLTVVASGVECPSISPDGKRIAFKKSDSGTLVGDRHPAVLDLATGNVTVLDEQRNIDDQIEWLDGNTILYGLPRDDTGQDSDIWSLSARPGATPELFIEHAWSPAVVR</sequence>
<feature type="region of interest" description="Disordered" evidence="1">
    <location>
        <begin position="1"/>
        <end position="28"/>
    </location>
</feature>
<dbReference type="Gene3D" id="2.120.10.30">
    <property type="entry name" value="TolB, C-terminal domain"/>
    <property type="match status" value="1"/>
</dbReference>
<protein>
    <recommendedName>
        <fullName evidence="5">WD40-like Beta Propeller Repeat</fullName>
    </recommendedName>
</protein>
<keyword evidence="4" id="KW-1185">Reference proteome</keyword>
<dbReference type="SUPFAM" id="SSF82171">
    <property type="entry name" value="DPP6 N-terminal domain-like"/>
    <property type="match status" value="1"/>
</dbReference>
<keyword evidence="2" id="KW-0472">Membrane</keyword>
<dbReference type="AlphaFoldDB" id="A0A1H1ZV16"/>
<feature type="transmembrane region" description="Helical" evidence="2">
    <location>
        <begin position="40"/>
        <end position="59"/>
    </location>
</feature>
<gene>
    <name evidence="3" type="ORF">SAMN04489743_2639</name>
</gene>
<name>A0A1H1ZV16_9MICC</name>
<keyword evidence="2" id="KW-1133">Transmembrane helix</keyword>
<dbReference type="OrthoDB" id="9808778at2"/>
<dbReference type="RefSeq" id="WP_091720929.1">
    <property type="nucleotide sequence ID" value="NZ_LT629779.1"/>
</dbReference>
<evidence type="ECO:0000256" key="2">
    <source>
        <dbReference type="SAM" id="Phobius"/>
    </source>
</evidence>
<organism evidence="3 4">
    <name type="scientific">Pseudarthrobacter equi</name>
    <dbReference type="NCBI Taxonomy" id="728066"/>
    <lineage>
        <taxon>Bacteria</taxon>
        <taxon>Bacillati</taxon>
        <taxon>Actinomycetota</taxon>
        <taxon>Actinomycetes</taxon>
        <taxon>Micrococcales</taxon>
        <taxon>Micrococcaceae</taxon>
        <taxon>Pseudarthrobacter</taxon>
    </lineage>
</organism>
<evidence type="ECO:0000256" key="1">
    <source>
        <dbReference type="SAM" id="MobiDB-lite"/>
    </source>
</evidence>
<evidence type="ECO:0000313" key="3">
    <source>
        <dbReference type="EMBL" id="SDT37449.1"/>
    </source>
</evidence>
<keyword evidence="2" id="KW-0812">Transmembrane</keyword>
<reference evidence="4" key="1">
    <citation type="submission" date="2016-10" db="EMBL/GenBank/DDBJ databases">
        <authorList>
            <person name="Varghese N."/>
            <person name="Submissions S."/>
        </authorList>
    </citation>
    <scope>NUCLEOTIDE SEQUENCE [LARGE SCALE GENOMIC DNA]</scope>
    <source>
        <strain evidence="4">IMMIB L-1606</strain>
    </source>
</reference>
<dbReference type="Proteomes" id="UP000198751">
    <property type="component" value="Chromosome I"/>
</dbReference>
<dbReference type="InterPro" id="IPR011042">
    <property type="entry name" value="6-blade_b-propeller_TolB-like"/>
</dbReference>
<accession>A0A1H1ZV16</accession>
<evidence type="ECO:0008006" key="5">
    <source>
        <dbReference type="Google" id="ProtNLM"/>
    </source>
</evidence>
<dbReference type="EMBL" id="LT629779">
    <property type="protein sequence ID" value="SDT37449.1"/>
    <property type="molecule type" value="Genomic_DNA"/>
</dbReference>